<comment type="caution">
    <text evidence="2">The sequence shown here is derived from an EMBL/GenBank/DDBJ whole genome shotgun (WGS) entry which is preliminary data.</text>
</comment>
<name>A0ABS8PH89_9PSEU</name>
<reference evidence="2 3" key="1">
    <citation type="submission" date="2021-11" db="EMBL/GenBank/DDBJ databases">
        <title>Draft genome sequence of Actinomycetospora sp. SF1 isolated from the rhizosphere soil.</title>
        <authorList>
            <person name="Duangmal K."/>
            <person name="Chantavorakit T."/>
        </authorList>
    </citation>
    <scope>NUCLEOTIDE SEQUENCE [LARGE SCALE GENOMIC DNA]</scope>
    <source>
        <strain evidence="2 3">TBRC 5722</strain>
    </source>
</reference>
<evidence type="ECO:0008006" key="4">
    <source>
        <dbReference type="Google" id="ProtNLM"/>
    </source>
</evidence>
<proteinExistence type="predicted"/>
<protein>
    <recommendedName>
        <fullName evidence="4">Winged helix DNA-binding protein</fullName>
    </recommendedName>
</protein>
<accession>A0ABS8PH89</accession>
<keyword evidence="3" id="KW-1185">Reference proteome</keyword>
<evidence type="ECO:0000313" key="2">
    <source>
        <dbReference type="EMBL" id="MCD2197640.1"/>
    </source>
</evidence>
<dbReference type="Proteomes" id="UP001199469">
    <property type="component" value="Unassembled WGS sequence"/>
</dbReference>
<sequence>MTLASHLRCGALGEWFRAGSLDHAALADRVGDALRGRVPLRSARRSTAGHRALVQAIVRARLGLVVQHAPPYRALVGAHRLGLAPRRELHELAARFPSHTGLSEGRRRTALRWRPAGPGWLDVGDPLSPGRPVPRGRDGRVARVVATELELLDAWAPPGRLADPATERQLAAMCAVTAGWAAGVPAAPRHGPPAGDKAGPFLPAAAQDEAAELVALACEAGILTRLHRCAGRPGAGLALGTADAVFVPRWAEGGTVIGPGTGGSGPALLVDVVTPADPLRDLGRLHGWCHHLLARAWLDAPDRHGVTHVGLYFARHGALATWPLDELAAATARDDRAARNPFLELARRAATADGVVLRAPRASSTADDRGARRASSLGSDNILCMT</sequence>
<organism evidence="2 3">
    <name type="scientific">Actinomycetospora endophytica</name>
    <dbReference type="NCBI Taxonomy" id="2291215"/>
    <lineage>
        <taxon>Bacteria</taxon>
        <taxon>Bacillati</taxon>
        <taxon>Actinomycetota</taxon>
        <taxon>Actinomycetes</taxon>
        <taxon>Pseudonocardiales</taxon>
        <taxon>Pseudonocardiaceae</taxon>
        <taxon>Actinomycetospora</taxon>
    </lineage>
</organism>
<feature type="region of interest" description="Disordered" evidence="1">
    <location>
        <begin position="361"/>
        <end position="386"/>
    </location>
</feature>
<evidence type="ECO:0000313" key="3">
    <source>
        <dbReference type="Proteomes" id="UP001199469"/>
    </source>
</evidence>
<gene>
    <name evidence="2" type="ORF">LQ327_30140</name>
</gene>
<dbReference type="EMBL" id="JAJNDB010000009">
    <property type="protein sequence ID" value="MCD2197640.1"/>
    <property type="molecule type" value="Genomic_DNA"/>
</dbReference>
<evidence type="ECO:0000256" key="1">
    <source>
        <dbReference type="SAM" id="MobiDB-lite"/>
    </source>
</evidence>
<dbReference type="RefSeq" id="WP_230739865.1">
    <property type="nucleotide sequence ID" value="NZ_JAJNDB010000009.1"/>
</dbReference>